<keyword evidence="6 9" id="KW-0067">ATP-binding</keyword>
<keyword evidence="13" id="KW-1185">Reference proteome</keyword>
<evidence type="ECO:0000256" key="6">
    <source>
        <dbReference type="ARBA" id="ARBA00022840"/>
    </source>
</evidence>
<dbReference type="GO" id="GO:0005737">
    <property type="term" value="C:cytoplasm"/>
    <property type="evidence" value="ECO:0007669"/>
    <property type="project" value="TreeGrafter"/>
</dbReference>
<dbReference type="GO" id="GO:0005524">
    <property type="term" value="F:ATP binding"/>
    <property type="evidence" value="ECO:0007669"/>
    <property type="project" value="UniProtKB-UniRule"/>
</dbReference>
<dbReference type="GO" id="GO:0004674">
    <property type="term" value="F:protein serine/threonine kinase activity"/>
    <property type="evidence" value="ECO:0007669"/>
    <property type="project" value="UniProtKB-KW"/>
</dbReference>
<evidence type="ECO:0000256" key="2">
    <source>
        <dbReference type="ARBA" id="ARBA00022527"/>
    </source>
</evidence>
<reference evidence="12" key="1">
    <citation type="submission" date="2021-03" db="EMBL/GenBank/DDBJ databases">
        <authorList>
            <person name="Palmer J.M."/>
        </authorList>
    </citation>
    <scope>NUCLEOTIDE SEQUENCE</scope>
    <source>
        <strain evidence="12">ARV_011</strain>
    </source>
</reference>
<dbReference type="OrthoDB" id="539158at2759"/>
<protein>
    <recommendedName>
        <fullName evidence="1">non-specific serine/threonine protein kinase</fullName>
        <ecNumber evidence="1">2.7.11.1</ecNumber>
    </recommendedName>
</protein>
<dbReference type="PROSITE" id="PS00107">
    <property type="entry name" value="PROTEIN_KINASE_ATP"/>
    <property type="match status" value="1"/>
</dbReference>
<comment type="catalytic activity">
    <reaction evidence="8">
        <text>L-seryl-[protein] + ATP = O-phospho-L-seryl-[protein] + ADP + H(+)</text>
        <dbReference type="Rhea" id="RHEA:17989"/>
        <dbReference type="Rhea" id="RHEA-COMP:9863"/>
        <dbReference type="Rhea" id="RHEA-COMP:11604"/>
        <dbReference type="ChEBI" id="CHEBI:15378"/>
        <dbReference type="ChEBI" id="CHEBI:29999"/>
        <dbReference type="ChEBI" id="CHEBI:30616"/>
        <dbReference type="ChEBI" id="CHEBI:83421"/>
        <dbReference type="ChEBI" id="CHEBI:456216"/>
        <dbReference type="EC" id="2.7.11.1"/>
    </reaction>
</comment>
<dbReference type="PROSITE" id="PS00108">
    <property type="entry name" value="PROTEIN_KINASE_ST"/>
    <property type="match status" value="1"/>
</dbReference>
<dbReference type="PANTHER" id="PTHR43895">
    <property type="entry name" value="CALCIUM/CALMODULIN-DEPENDENT PROTEIN KINASE KINASE-RELATED"/>
    <property type="match status" value="1"/>
</dbReference>
<keyword evidence="2" id="KW-0723">Serine/threonine-protein kinase</keyword>
<evidence type="ECO:0000313" key="13">
    <source>
        <dbReference type="Proteomes" id="UP000790833"/>
    </source>
</evidence>
<dbReference type="PANTHER" id="PTHR43895:SF32">
    <property type="entry name" value="SERINE_THREONINE-PROTEIN KINASE CHK1"/>
    <property type="match status" value="1"/>
</dbReference>
<dbReference type="PROSITE" id="PS50011">
    <property type="entry name" value="PROTEIN_KINASE_DOM"/>
    <property type="match status" value="1"/>
</dbReference>
<evidence type="ECO:0000256" key="8">
    <source>
        <dbReference type="ARBA" id="ARBA00048679"/>
    </source>
</evidence>
<evidence type="ECO:0000259" key="11">
    <source>
        <dbReference type="PROSITE" id="PS50011"/>
    </source>
</evidence>
<feature type="compositionally biased region" description="Low complexity" evidence="10">
    <location>
        <begin position="392"/>
        <end position="407"/>
    </location>
</feature>
<dbReference type="EMBL" id="JAHMUF010000020">
    <property type="protein sequence ID" value="KAG7192110.1"/>
    <property type="molecule type" value="Genomic_DNA"/>
</dbReference>
<name>A0A9P7V732_9ASCO</name>
<dbReference type="FunFam" id="1.10.510.10:FF:000571">
    <property type="entry name" value="Maternal embryonic leucine zipper kinase"/>
    <property type="match status" value="1"/>
</dbReference>
<keyword evidence="4 9" id="KW-0547">Nucleotide-binding</keyword>
<keyword evidence="3" id="KW-0808">Transferase</keyword>
<evidence type="ECO:0000256" key="1">
    <source>
        <dbReference type="ARBA" id="ARBA00012513"/>
    </source>
</evidence>
<sequence length="605" mass="67429">MSQFLSRLEPLPKISNINVGQRLGQGAFAAVRLGELLGPPPNQLVAVKFIHRRSANSLGVSDDRIGYEIRIHKECSGHPNIINLFLSGTDNVWVYMVMELAGGGDLFDKIDPDVGLSPEISNFYFRQLINAVDYIHMKGVAHRDIKPENIFIDDGGNLKLGDFGLATVFRRHGSANVQLSYTPCGSGPYMAPEIVEKGGRGNCGYESTGVDIWACGAVLFVLLSGQIPWEAPLYQRDFNFTRYVDIVAEGSNIPDDPWTRFSPEILGLLRGIMKPDCTERFSMKQIRAHTWMNMDNIFMDKKGMCSDSEELAEELYSRLHVATSEDDLQFAMSSSYDRESSHFMPIGEPIDSIPDLCSSSALSSFGGASDLSQKFTNSPHVSLARPSIRTDSQQQLQQPPSVSASPSRARATLPSISSYSQPANNYAVIIDDFSSELVFASQNPRADVAKLPSYNMQDEHERILAIVSKDPAVLQFRKTKKLTDKSKYQFSIKSMTRFFSTTPLESLVHMLLDAFHRLGVTSDSMENLRSEDMATETELYIAVGISGGSSKFPVKGYIHITRPDSATNFKQVEFVKLKGDPLEWRNFFKKVTLLCRDAVYIDQEI</sequence>
<evidence type="ECO:0000256" key="3">
    <source>
        <dbReference type="ARBA" id="ARBA00022679"/>
    </source>
</evidence>
<dbReference type="AlphaFoldDB" id="A0A9P7V732"/>
<dbReference type="InterPro" id="IPR008271">
    <property type="entry name" value="Ser/Thr_kinase_AS"/>
</dbReference>
<dbReference type="InterPro" id="IPR000719">
    <property type="entry name" value="Prot_kinase_dom"/>
</dbReference>
<dbReference type="InterPro" id="IPR017441">
    <property type="entry name" value="Protein_kinase_ATP_BS"/>
</dbReference>
<evidence type="ECO:0000256" key="5">
    <source>
        <dbReference type="ARBA" id="ARBA00022777"/>
    </source>
</evidence>
<dbReference type="Pfam" id="PF00069">
    <property type="entry name" value="Pkinase"/>
    <property type="match status" value="1"/>
</dbReference>
<dbReference type="GO" id="GO:0035861">
    <property type="term" value="C:site of double-strand break"/>
    <property type="evidence" value="ECO:0007669"/>
    <property type="project" value="TreeGrafter"/>
</dbReference>
<dbReference type="GO" id="GO:0030447">
    <property type="term" value="P:filamentous growth"/>
    <property type="evidence" value="ECO:0007669"/>
    <property type="project" value="UniProtKB-ARBA"/>
</dbReference>
<accession>A0A9P7V732</accession>
<dbReference type="Proteomes" id="UP000790833">
    <property type="component" value="Unassembled WGS sequence"/>
</dbReference>
<dbReference type="Gene3D" id="1.10.510.10">
    <property type="entry name" value="Transferase(Phosphotransferase) domain 1"/>
    <property type="match status" value="1"/>
</dbReference>
<evidence type="ECO:0000256" key="10">
    <source>
        <dbReference type="SAM" id="MobiDB-lite"/>
    </source>
</evidence>
<gene>
    <name evidence="12" type="primary">CHK1</name>
    <name evidence="12" type="ORF">KQ657_002472</name>
</gene>
<evidence type="ECO:0000256" key="4">
    <source>
        <dbReference type="ARBA" id="ARBA00022741"/>
    </source>
</evidence>
<dbReference type="GO" id="GO:0007095">
    <property type="term" value="P:mitotic G2 DNA damage checkpoint signaling"/>
    <property type="evidence" value="ECO:0007669"/>
    <property type="project" value="TreeGrafter"/>
</dbReference>
<dbReference type="EC" id="2.7.11.1" evidence="1"/>
<evidence type="ECO:0000313" key="12">
    <source>
        <dbReference type="EMBL" id="KAG7192110.1"/>
    </source>
</evidence>
<dbReference type="SMART" id="SM00220">
    <property type="entry name" value="S_TKc"/>
    <property type="match status" value="1"/>
</dbReference>
<dbReference type="RefSeq" id="XP_043047661.1">
    <property type="nucleotide sequence ID" value="XM_043193235.1"/>
</dbReference>
<organism evidence="12 13">
    <name type="scientific">Scheffersomyces spartinae</name>
    <dbReference type="NCBI Taxonomy" id="45513"/>
    <lineage>
        <taxon>Eukaryota</taxon>
        <taxon>Fungi</taxon>
        <taxon>Dikarya</taxon>
        <taxon>Ascomycota</taxon>
        <taxon>Saccharomycotina</taxon>
        <taxon>Pichiomycetes</taxon>
        <taxon>Debaryomycetaceae</taxon>
        <taxon>Scheffersomyces</taxon>
    </lineage>
</organism>
<dbReference type="SUPFAM" id="SSF56112">
    <property type="entry name" value="Protein kinase-like (PK-like)"/>
    <property type="match status" value="1"/>
</dbReference>
<dbReference type="InterPro" id="IPR011009">
    <property type="entry name" value="Kinase-like_dom_sf"/>
</dbReference>
<feature type="region of interest" description="Disordered" evidence="10">
    <location>
        <begin position="388"/>
        <end position="415"/>
    </location>
</feature>
<feature type="binding site" evidence="9">
    <location>
        <position position="48"/>
    </location>
    <ligand>
        <name>ATP</name>
        <dbReference type="ChEBI" id="CHEBI:30616"/>
    </ligand>
</feature>
<feature type="domain" description="Protein kinase" evidence="11">
    <location>
        <begin position="17"/>
        <end position="292"/>
    </location>
</feature>
<comment type="caution">
    <text evidence="12">The sequence shown here is derived from an EMBL/GenBank/DDBJ whole genome shotgun (WGS) entry which is preliminary data.</text>
</comment>
<evidence type="ECO:0000256" key="7">
    <source>
        <dbReference type="ARBA" id="ARBA00047899"/>
    </source>
</evidence>
<comment type="catalytic activity">
    <reaction evidence="7">
        <text>L-threonyl-[protein] + ATP = O-phospho-L-threonyl-[protein] + ADP + H(+)</text>
        <dbReference type="Rhea" id="RHEA:46608"/>
        <dbReference type="Rhea" id="RHEA-COMP:11060"/>
        <dbReference type="Rhea" id="RHEA-COMP:11605"/>
        <dbReference type="ChEBI" id="CHEBI:15378"/>
        <dbReference type="ChEBI" id="CHEBI:30013"/>
        <dbReference type="ChEBI" id="CHEBI:30616"/>
        <dbReference type="ChEBI" id="CHEBI:61977"/>
        <dbReference type="ChEBI" id="CHEBI:456216"/>
        <dbReference type="EC" id="2.7.11.1"/>
    </reaction>
</comment>
<proteinExistence type="predicted"/>
<evidence type="ECO:0000256" key="9">
    <source>
        <dbReference type="PROSITE-ProRule" id="PRU10141"/>
    </source>
</evidence>
<dbReference type="GeneID" id="66115846"/>
<keyword evidence="5 12" id="KW-0418">Kinase</keyword>
<dbReference type="GO" id="GO:0005634">
    <property type="term" value="C:nucleus"/>
    <property type="evidence" value="ECO:0007669"/>
    <property type="project" value="TreeGrafter"/>
</dbReference>